<dbReference type="AlphaFoldDB" id="A0A7C8JA47"/>
<evidence type="ECO:0000313" key="3">
    <source>
        <dbReference type="Proteomes" id="UP000475325"/>
    </source>
</evidence>
<dbReference type="EMBL" id="WIQW01000072">
    <property type="protein sequence ID" value="KAF3088302.1"/>
    <property type="molecule type" value="Genomic_DNA"/>
</dbReference>
<feature type="region of interest" description="Disordered" evidence="1">
    <location>
        <begin position="40"/>
        <end position="74"/>
    </location>
</feature>
<evidence type="ECO:0000256" key="1">
    <source>
        <dbReference type="SAM" id="MobiDB-lite"/>
    </source>
</evidence>
<evidence type="ECO:0000313" key="2">
    <source>
        <dbReference type="EMBL" id="KAF3088302.1"/>
    </source>
</evidence>
<proteinExistence type="predicted"/>
<dbReference type="Proteomes" id="UP000475325">
    <property type="component" value="Unassembled WGS sequence"/>
</dbReference>
<gene>
    <name evidence="2" type="ORF">TWF102_010205</name>
</gene>
<organism evidence="2 3">
    <name type="scientific">Orbilia oligospora</name>
    <name type="common">Nematode-trapping fungus</name>
    <name type="synonym">Arthrobotrys oligospora</name>
    <dbReference type="NCBI Taxonomy" id="2813651"/>
    <lineage>
        <taxon>Eukaryota</taxon>
        <taxon>Fungi</taxon>
        <taxon>Dikarya</taxon>
        <taxon>Ascomycota</taxon>
        <taxon>Pezizomycotina</taxon>
        <taxon>Orbiliomycetes</taxon>
        <taxon>Orbiliales</taxon>
        <taxon>Orbiliaceae</taxon>
        <taxon>Orbilia</taxon>
    </lineage>
</organism>
<accession>A0A7C8JA47</accession>
<comment type="caution">
    <text evidence="2">The sequence shown here is derived from an EMBL/GenBank/DDBJ whole genome shotgun (WGS) entry which is preliminary data.</text>
</comment>
<sequence length="74" mass="8156">MARFKDNRLRLGLLGPTAALHSTSWPPTMVCMYKTSKLLGWGEAPGRGRRRPRGGGSGSKEQSSNLKSDNYCME</sequence>
<name>A0A7C8JA47_ORBOL</name>
<protein>
    <submittedName>
        <fullName evidence="2">Uncharacterized protein</fullName>
    </submittedName>
</protein>
<reference evidence="2 3" key="1">
    <citation type="submission" date="2019-06" db="EMBL/GenBank/DDBJ databases">
        <authorList>
            <person name="Palmer J.M."/>
        </authorList>
    </citation>
    <scope>NUCLEOTIDE SEQUENCE [LARGE SCALE GENOMIC DNA]</scope>
    <source>
        <strain evidence="2 3">TWF102</strain>
    </source>
</reference>